<organism evidence="8 9">
    <name type="scientific">Papilio machaon</name>
    <name type="common">Old World swallowtail butterfly</name>
    <dbReference type="NCBI Taxonomy" id="76193"/>
    <lineage>
        <taxon>Eukaryota</taxon>
        <taxon>Metazoa</taxon>
        <taxon>Ecdysozoa</taxon>
        <taxon>Arthropoda</taxon>
        <taxon>Hexapoda</taxon>
        <taxon>Insecta</taxon>
        <taxon>Pterygota</taxon>
        <taxon>Neoptera</taxon>
        <taxon>Endopterygota</taxon>
        <taxon>Lepidoptera</taxon>
        <taxon>Glossata</taxon>
        <taxon>Ditrysia</taxon>
        <taxon>Papilionoidea</taxon>
        <taxon>Papilionidae</taxon>
        <taxon>Papilioninae</taxon>
        <taxon>Papilio</taxon>
    </lineage>
</organism>
<dbReference type="PROSITE" id="PS01271">
    <property type="entry name" value="NA_SULFATE"/>
    <property type="match status" value="1"/>
</dbReference>
<evidence type="ECO:0000256" key="3">
    <source>
        <dbReference type="ARBA" id="ARBA00022692"/>
    </source>
</evidence>
<keyword evidence="4 6" id="KW-1133">Transmembrane helix</keyword>
<evidence type="ECO:0000256" key="5">
    <source>
        <dbReference type="ARBA" id="ARBA00023136"/>
    </source>
</evidence>
<reference evidence="8 9" key="1">
    <citation type="journal article" date="2015" name="Nat. Commun.">
        <title>Outbred genome sequencing and CRISPR/Cas9 gene editing in butterflies.</title>
        <authorList>
            <person name="Li X."/>
            <person name="Fan D."/>
            <person name="Zhang W."/>
            <person name="Liu G."/>
            <person name="Zhang L."/>
            <person name="Zhao L."/>
            <person name="Fang X."/>
            <person name="Chen L."/>
            <person name="Dong Y."/>
            <person name="Chen Y."/>
            <person name="Ding Y."/>
            <person name="Zhao R."/>
            <person name="Feng M."/>
            <person name="Zhu Y."/>
            <person name="Feng Y."/>
            <person name="Jiang X."/>
            <person name="Zhu D."/>
            <person name="Xiang H."/>
            <person name="Feng X."/>
            <person name="Li S."/>
            <person name="Wang J."/>
            <person name="Zhang G."/>
            <person name="Kronforst M.R."/>
            <person name="Wang W."/>
        </authorList>
    </citation>
    <scope>NUCLEOTIDE SEQUENCE [LARGE SCALE GENOMIC DNA]</scope>
    <source>
        <strain evidence="8">Ya'a_city_454_Pm</strain>
        <tissue evidence="8">Whole body</tissue>
    </source>
</reference>
<dbReference type="PANTHER" id="PTHR10283:SF82">
    <property type="entry name" value="SOLUTE CARRIER FAMILY 13 MEMBER 2"/>
    <property type="match status" value="1"/>
</dbReference>
<feature type="domain" description="Citrate transporter-like" evidence="7">
    <location>
        <begin position="47"/>
        <end position="432"/>
    </location>
</feature>
<dbReference type="STRING" id="76193.A0A194QRS7"/>
<dbReference type="GO" id="GO:0015141">
    <property type="term" value="F:succinate transmembrane transporter activity"/>
    <property type="evidence" value="ECO:0007669"/>
    <property type="project" value="TreeGrafter"/>
</dbReference>
<comment type="subcellular location">
    <subcellularLocation>
        <location evidence="1">Membrane</location>
        <topology evidence="1">Multi-pass membrane protein</topology>
    </subcellularLocation>
</comment>
<feature type="transmembrane region" description="Helical" evidence="6">
    <location>
        <begin position="341"/>
        <end position="359"/>
    </location>
</feature>
<feature type="transmembrane region" description="Helical" evidence="6">
    <location>
        <begin position="82"/>
        <end position="100"/>
    </location>
</feature>
<evidence type="ECO:0000256" key="1">
    <source>
        <dbReference type="ARBA" id="ARBA00004141"/>
    </source>
</evidence>
<evidence type="ECO:0000256" key="6">
    <source>
        <dbReference type="SAM" id="Phobius"/>
    </source>
</evidence>
<feature type="transmembrane region" description="Helical" evidence="6">
    <location>
        <begin position="39"/>
        <end position="70"/>
    </location>
</feature>
<dbReference type="EMBL" id="KQ461155">
    <property type="protein sequence ID" value="KPJ08192.1"/>
    <property type="molecule type" value="Genomic_DNA"/>
</dbReference>
<dbReference type="AlphaFoldDB" id="A0A194QRS7"/>
<feature type="transmembrane region" description="Helical" evidence="6">
    <location>
        <begin position="185"/>
        <end position="210"/>
    </location>
</feature>
<keyword evidence="5 6" id="KW-0472">Membrane</keyword>
<feature type="transmembrane region" description="Helical" evidence="6">
    <location>
        <begin position="380"/>
        <end position="405"/>
    </location>
</feature>
<feature type="transmembrane region" description="Helical" evidence="6">
    <location>
        <begin position="230"/>
        <end position="263"/>
    </location>
</feature>
<proteinExistence type="predicted"/>
<evidence type="ECO:0000259" key="7">
    <source>
        <dbReference type="Pfam" id="PF03600"/>
    </source>
</evidence>
<dbReference type="GO" id="GO:0005886">
    <property type="term" value="C:plasma membrane"/>
    <property type="evidence" value="ECO:0007669"/>
    <property type="project" value="TreeGrafter"/>
</dbReference>
<evidence type="ECO:0000313" key="9">
    <source>
        <dbReference type="Proteomes" id="UP000053240"/>
    </source>
</evidence>
<evidence type="ECO:0000256" key="4">
    <source>
        <dbReference type="ARBA" id="ARBA00022989"/>
    </source>
</evidence>
<feature type="transmembrane region" description="Helical" evidence="6">
    <location>
        <begin position="425"/>
        <end position="443"/>
    </location>
</feature>
<dbReference type="GO" id="GO:0015137">
    <property type="term" value="F:citrate transmembrane transporter activity"/>
    <property type="evidence" value="ECO:0007669"/>
    <property type="project" value="TreeGrafter"/>
</dbReference>
<dbReference type="PANTHER" id="PTHR10283">
    <property type="entry name" value="SOLUTE CARRIER FAMILY 13 MEMBER"/>
    <property type="match status" value="1"/>
</dbReference>
<keyword evidence="3 6" id="KW-0812">Transmembrane</keyword>
<feature type="transmembrane region" description="Helical" evidence="6">
    <location>
        <begin position="288"/>
        <end position="305"/>
    </location>
</feature>
<dbReference type="InParanoid" id="A0A194QRS7"/>
<dbReference type="Proteomes" id="UP000053240">
    <property type="component" value="Unassembled WGS sequence"/>
</dbReference>
<evidence type="ECO:0000313" key="8">
    <source>
        <dbReference type="EMBL" id="KPJ08192.1"/>
    </source>
</evidence>
<sequence>MKIKLFLCIHWRGLLCFLVPLLLIPVHFTFPTEKYQWCAYTLVLMALFWVTECIPLPVTSIMPIIIFPMCGVMNTTTTCKCYINDTIVMFLGSMFLAYAVEQSGLHKRLALCAVRTIGYSHYKLLFAMSFITMFISMWITNTAAATMMVPINFALLQVFEEQNILKIYDIGPDGENIASDITTCYFCASTFSATIGGIGTLVGTATNLVFKGLFNKRYPDAPEYLSFPKFSAFAIPLMLLLEILMYLNMMVIILFSLAILLFFSRSPEIFLGWGDKIVQIFDLADRKFVLDSAAATMVSFLMLIIPSTTQFMEYFKSKETMNQPTGPIPSVLNWKLMDKTMPYSFMFLLGGGFALSEAAKREYSDLNGKIGHILKNLSYLPNFLIILLIIIFTTFITNFASNVAVCNVITPIAMQLAQEIGVNPLWYNIAVGFTSSFCFILPVGTPGNLVVQSAANIPTLKMVS</sequence>
<dbReference type="InterPro" id="IPR004680">
    <property type="entry name" value="Cit_transptr-like_dom"/>
</dbReference>
<evidence type="ECO:0000256" key="2">
    <source>
        <dbReference type="ARBA" id="ARBA00022448"/>
    </source>
</evidence>
<keyword evidence="9" id="KW-1185">Reference proteome</keyword>
<accession>A0A194QRS7</accession>
<keyword evidence="2" id="KW-0813">Transport</keyword>
<name>A0A194QRS7_PAPMA</name>
<dbReference type="Pfam" id="PF03600">
    <property type="entry name" value="CitMHS"/>
    <property type="match status" value="1"/>
</dbReference>
<gene>
    <name evidence="8" type="ORF">RR48_12931</name>
</gene>
<dbReference type="InterPro" id="IPR031312">
    <property type="entry name" value="Na/sul_symport_CS"/>
</dbReference>
<protein>
    <submittedName>
        <fullName evidence="8">Protein I'm not dead yet</fullName>
    </submittedName>
</protein>